<dbReference type="Gene3D" id="1.20.1270.210">
    <property type="match status" value="1"/>
</dbReference>
<evidence type="ECO:0000313" key="4">
    <source>
        <dbReference type="Proteomes" id="UP000243488"/>
    </source>
</evidence>
<dbReference type="InterPro" id="IPR006944">
    <property type="entry name" value="Phage/GTA_portal"/>
</dbReference>
<keyword evidence="2" id="KW-1133">Transmembrane helix</keyword>
<gene>
    <name evidence="3" type="ORF">BVH74_18200</name>
</gene>
<keyword evidence="2" id="KW-0472">Membrane</keyword>
<protein>
    <submittedName>
        <fullName evidence="3">Phage portal protein</fullName>
    </submittedName>
</protein>
<dbReference type="Proteomes" id="UP000243488">
    <property type="component" value="Chromosome"/>
</dbReference>
<dbReference type="Gene3D" id="3.30.1120.70">
    <property type="match status" value="1"/>
</dbReference>
<proteinExistence type="predicted"/>
<accession>A0A1V0BAI7</accession>
<feature type="transmembrane region" description="Helical" evidence="2">
    <location>
        <begin position="35"/>
        <end position="55"/>
    </location>
</feature>
<evidence type="ECO:0000256" key="1">
    <source>
        <dbReference type="SAM" id="MobiDB-lite"/>
    </source>
</evidence>
<dbReference type="Pfam" id="PF04860">
    <property type="entry name" value="Phage_portal"/>
    <property type="match status" value="1"/>
</dbReference>
<name>A0A1V0BAI7_9GAMM</name>
<dbReference type="NCBIfam" id="TIGR01537">
    <property type="entry name" value="portal_HK97"/>
    <property type="match status" value="1"/>
</dbReference>
<dbReference type="InterPro" id="IPR006427">
    <property type="entry name" value="Portal_HK97"/>
</dbReference>
<dbReference type="KEGG" id="ppha:BVH74_18200"/>
<feature type="region of interest" description="Disordered" evidence="1">
    <location>
        <begin position="376"/>
        <end position="400"/>
    </location>
</feature>
<dbReference type="EMBL" id="CP020100">
    <property type="protein sequence ID" value="AQZ96891.1"/>
    <property type="molecule type" value="Genomic_DNA"/>
</dbReference>
<sequence length="400" mass="44236">MVSTSDREAILELFNVQPSYAGPTVNSQTAMKASAVYASVALIAGAIASLPIPAYQRTADGRERVDHPVWYLLNEQFTPSFSAFAAWEYLISCKLLRGDSYAWLVRNRAGEPEEIIPLPWTQTLVERRGGRNVYYFELDGEYFGVDQEDILHFHSLGFDGVKSPSVIGLAGRQSIGVALAAEEYSARFFSNGARPDFAIKHPGNPGTDQVNLMREKWLERHQGGSRSHLPAMLTGGADIKELTMSAEDSQLLETRRWQVVDIARIFGVPAHMIGEHEKSSSWGSGIEQLGIGFVRWTLNRHLRPIEQELNRKLWPRSARYFCEFNRQGLLAGDSKAEAEYLGKALGGPGSQGYMTVNEVRRIKNLPPIAGGDKLIWAGEKANEKPAAETGSGQPESGEEV</sequence>
<dbReference type="Gene3D" id="3.40.140.120">
    <property type="match status" value="1"/>
</dbReference>
<evidence type="ECO:0000313" key="3">
    <source>
        <dbReference type="EMBL" id="AQZ96891.1"/>
    </source>
</evidence>
<reference evidence="3 4" key="1">
    <citation type="submission" date="2017-03" db="EMBL/GenBank/DDBJ databases">
        <title>Complete genome sequence of the novel DNRA strain Pseudomonas sp. S-6-2 isolated from Chinese polluted river sediment. Journal of Biotechnology.</title>
        <authorList>
            <person name="Li J."/>
            <person name="Xiang F."/>
            <person name="Wang L."/>
            <person name="Xi L."/>
            <person name="Liu J."/>
        </authorList>
    </citation>
    <scope>NUCLEOTIDE SEQUENCE [LARGE SCALE GENOMIC DNA]</scope>
    <source>
        <strain evidence="3 4">S-6-2</strain>
    </source>
</reference>
<keyword evidence="4" id="KW-1185">Reference proteome</keyword>
<keyword evidence="2" id="KW-0812">Transmembrane</keyword>
<organism evidence="3 4">
    <name type="scientific">Halopseudomonas phragmitis</name>
    <dbReference type="NCBI Taxonomy" id="1931241"/>
    <lineage>
        <taxon>Bacteria</taxon>
        <taxon>Pseudomonadati</taxon>
        <taxon>Pseudomonadota</taxon>
        <taxon>Gammaproteobacteria</taxon>
        <taxon>Pseudomonadales</taxon>
        <taxon>Pseudomonadaceae</taxon>
        <taxon>Halopseudomonas</taxon>
    </lineage>
</organism>
<evidence type="ECO:0000256" key="2">
    <source>
        <dbReference type="SAM" id="Phobius"/>
    </source>
</evidence>
<dbReference type="AlphaFoldDB" id="A0A1V0BAI7"/>
<dbReference type="STRING" id="1931241.BVH74_18200"/>